<comment type="function">
    <text evidence="9">Catalyzes the reversible interconversion of serine and glycine with a modified folate serving as the one-carbon carrier. Also exhibits a pteridine-independent aldolase activity toward beta-hydroxyamino acids, producing glycine and aldehydes, via a retro-aldol mechanism.</text>
</comment>
<sequence>MDYLKKQDPEIFKSIQEEKKRQMEGIELIPSENLVSQAVLEAMGSVPTNKYSEGYPGKRYYGGNEVIDDIEELAIKRCRKLFNAQHVNVQPLSGSPANMAVYFAVLELGDTAMGMKLTEGGHLTHGHKVNFSGKLYRFVQYGVDRETEMIDYDAILQQAKKENPKLILSGYTAYPRKINFKEFRKICDEVGAFCMADIAHIAGLCAAGVHENPVPYFDAVTTTTHKTLRGPRGAVIMCREEFAEKIDRAVFPGLQGGPHDQTTAAKAVAFGEALKPEFKNYAKQIVKNSKALAEAMMGEGQRIVSNGTDNHLMLVDTWMNGKGITGKQAEHALEKAGIYCNKNTIPFDTRSPWDPSGIRIGTPVITTRGMKEKDMKEVASFIVKAMKNHGNENALKKIRKNVTAFCKNFPFYK</sequence>
<feature type="site" description="Plays an important role in substrate specificity" evidence="9">
    <location>
        <position position="225"/>
    </location>
</feature>
<protein>
    <recommendedName>
        <fullName evidence="9">Serine hydroxymethyltransferase</fullName>
        <shortName evidence="9">SHMT</shortName>
        <shortName evidence="9">Serine methylase</shortName>
        <ecNumber evidence="9">2.1.2.-</ecNumber>
    </recommendedName>
</protein>
<dbReference type="InterPro" id="IPR049943">
    <property type="entry name" value="Ser_HO-MeTrfase-like"/>
</dbReference>
<evidence type="ECO:0000256" key="4">
    <source>
        <dbReference type="ARBA" id="ARBA00011738"/>
    </source>
</evidence>
<evidence type="ECO:0000313" key="13">
    <source>
        <dbReference type="Proteomes" id="UP000683213"/>
    </source>
</evidence>
<accession>A0A8T4L5D1</accession>
<dbReference type="HAMAP" id="MF_00051">
    <property type="entry name" value="SHMT"/>
    <property type="match status" value="1"/>
</dbReference>
<feature type="domain" description="Serine hydroxymethyltransferase-like" evidence="11">
    <location>
        <begin position="4"/>
        <end position="382"/>
    </location>
</feature>
<feature type="binding site" evidence="9">
    <location>
        <position position="117"/>
    </location>
    <ligand>
        <name>(6S)-5,6,7,8-tetrahydrofolate</name>
        <dbReference type="ChEBI" id="CHEBI:57453"/>
    </ligand>
</feature>
<comment type="caution">
    <text evidence="9">Lacks conserved residue(s) required for the propagation of feature annotation.</text>
</comment>
<dbReference type="InterPro" id="IPR001085">
    <property type="entry name" value="Ser_HO-MeTrfase"/>
</dbReference>
<dbReference type="InterPro" id="IPR015422">
    <property type="entry name" value="PyrdxlP-dep_Trfase_small"/>
</dbReference>
<dbReference type="InterPro" id="IPR015424">
    <property type="entry name" value="PyrdxlP-dep_Trfase"/>
</dbReference>
<keyword evidence="9" id="KW-0028">Amino-acid biosynthesis</keyword>
<dbReference type="NCBIfam" id="NF000586">
    <property type="entry name" value="PRK00011.1"/>
    <property type="match status" value="1"/>
</dbReference>
<evidence type="ECO:0000256" key="1">
    <source>
        <dbReference type="ARBA" id="ARBA00001933"/>
    </source>
</evidence>
<evidence type="ECO:0000256" key="10">
    <source>
        <dbReference type="PIRSR" id="PIRSR000412-50"/>
    </source>
</evidence>
<evidence type="ECO:0000313" key="12">
    <source>
        <dbReference type="EMBL" id="MBS3058855.1"/>
    </source>
</evidence>
<dbReference type="GO" id="GO:0005829">
    <property type="term" value="C:cytosol"/>
    <property type="evidence" value="ECO:0007669"/>
    <property type="project" value="TreeGrafter"/>
</dbReference>
<dbReference type="PIRSF" id="PIRSF000412">
    <property type="entry name" value="SHMT"/>
    <property type="match status" value="1"/>
</dbReference>
<feature type="modified residue" description="N6-(pyridoxal phosphate)lysine" evidence="9 10">
    <location>
        <position position="226"/>
    </location>
</feature>
<dbReference type="Pfam" id="PF00464">
    <property type="entry name" value="SHMT"/>
    <property type="match status" value="1"/>
</dbReference>
<gene>
    <name evidence="9" type="primary">glyA</name>
    <name evidence="12" type="ORF">J4224_00325</name>
</gene>
<comment type="caution">
    <text evidence="12">The sequence shown here is derived from an EMBL/GenBank/DDBJ whole genome shotgun (WGS) entry which is preliminary data.</text>
</comment>
<dbReference type="CDD" id="cd00378">
    <property type="entry name" value="SHMT"/>
    <property type="match status" value="1"/>
</dbReference>
<evidence type="ECO:0000256" key="7">
    <source>
        <dbReference type="ARBA" id="ARBA00022679"/>
    </source>
</evidence>
<evidence type="ECO:0000256" key="6">
    <source>
        <dbReference type="ARBA" id="ARBA00022563"/>
    </source>
</evidence>
<dbReference type="Proteomes" id="UP000683213">
    <property type="component" value="Unassembled WGS sequence"/>
</dbReference>
<comment type="subunit">
    <text evidence="4 9">Homodimer.</text>
</comment>
<feature type="binding site" evidence="9">
    <location>
        <position position="240"/>
    </location>
    <ligand>
        <name>(6S)-5,6,7,8-tetrahydrofolate</name>
        <dbReference type="ChEBI" id="CHEBI:57453"/>
    </ligand>
</feature>
<reference evidence="12" key="1">
    <citation type="submission" date="2021-03" db="EMBL/GenBank/DDBJ databases">
        <authorList>
            <person name="Jaffe A."/>
        </authorList>
    </citation>
    <scope>NUCLEOTIDE SEQUENCE</scope>
    <source>
        <strain evidence="12">RIFCSPHIGHO2_01_FULL_GW2011_AR10_43_9</strain>
    </source>
</reference>
<name>A0A8T4L5D1_9ARCH</name>
<dbReference type="AlphaFoldDB" id="A0A8T4L5D1"/>
<evidence type="ECO:0000259" key="11">
    <source>
        <dbReference type="Pfam" id="PF00464"/>
    </source>
</evidence>
<feature type="binding site" evidence="9">
    <location>
        <begin position="121"/>
        <end position="123"/>
    </location>
    <ligand>
        <name>(6S)-5,6,7,8-tetrahydrofolate</name>
        <dbReference type="ChEBI" id="CHEBI:57453"/>
    </ligand>
</feature>
<comment type="subcellular location">
    <subcellularLocation>
        <location evidence="2 9">Cytoplasm</location>
    </subcellularLocation>
</comment>
<dbReference type="SUPFAM" id="SSF53383">
    <property type="entry name" value="PLP-dependent transferases"/>
    <property type="match status" value="1"/>
</dbReference>
<organism evidence="12 13">
    <name type="scientific">Candidatus Iainarchaeum sp</name>
    <dbReference type="NCBI Taxonomy" id="3101447"/>
    <lineage>
        <taxon>Archaea</taxon>
        <taxon>Candidatus Iainarchaeota</taxon>
        <taxon>Candidatus Iainarchaeia</taxon>
        <taxon>Candidatus Iainarchaeales</taxon>
        <taxon>Candidatus Iainarchaeaceae</taxon>
        <taxon>Candidatus Iainarchaeum</taxon>
    </lineage>
</organism>
<dbReference type="PANTHER" id="PTHR11680:SF35">
    <property type="entry name" value="SERINE HYDROXYMETHYLTRANSFERASE 1"/>
    <property type="match status" value="1"/>
</dbReference>
<comment type="pathway">
    <text evidence="9">Amino-acid biosynthesis; glycine biosynthesis; glycine from L-serine: step 1/1.</text>
</comment>
<dbReference type="GO" id="GO:0035999">
    <property type="term" value="P:tetrahydrofolate interconversion"/>
    <property type="evidence" value="ECO:0007669"/>
    <property type="project" value="InterPro"/>
</dbReference>
<dbReference type="EMBL" id="JAGVWF010000004">
    <property type="protein sequence ID" value="MBS3058855.1"/>
    <property type="molecule type" value="Genomic_DNA"/>
</dbReference>
<evidence type="ECO:0000256" key="2">
    <source>
        <dbReference type="ARBA" id="ARBA00004496"/>
    </source>
</evidence>
<dbReference type="InterPro" id="IPR019798">
    <property type="entry name" value="Ser_HO-MeTrfase_PLP_BS"/>
</dbReference>
<evidence type="ECO:0000256" key="8">
    <source>
        <dbReference type="ARBA" id="ARBA00022898"/>
    </source>
</evidence>
<dbReference type="InterPro" id="IPR015421">
    <property type="entry name" value="PyrdxlP-dep_Trfase_major"/>
</dbReference>
<keyword evidence="6 9" id="KW-0554">One-carbon metabolism</keyword>
<dbReference type="GO" id="GO:0030170">
    <property type="term" value="F:pyridoxal phosphate binding"/>
    <property type="evidence" value="ECO:0007669"/>
    <property type="project" value="UniProtKB-UniRule"/>
</dbReference>
<proteinExistence type="inferred from homology"/>
<evidence type="ECO:0000256" key="5">
    <source>
        <dbReference type="ARBA" id="ARBA00022490"/>
    </source>
</evidence>
<dbReference type="PANTHER" id="PTHR11680">
    <property type="entry name" value="SERINE HYDROXYMETHYLTRANSFERASE"/>
    <property type="match status" value="1"/>
</dbReference>
<keyword evidence="7 9" id="KW-0808">Transferase</keyword>
<dbReference type="EC" id="2.1.2.-" evidence="9"/>
<dbReference type="FunFam" id="3.40.640.10:FF:000001">
    <property type="entry name" value="Serine hydroxymethyltransferase"/>
    <property type="match status" value="1"/>
</dbReference>
<dbReference type="Gene3D" id="3.40.640.10">
    <property type="entry name" value="Type I PLP-dependent aspartate aminotransferase-like (Major domain)"/>
    <property type="match status" value="1"/>
</dbReference>
<dbReference type="Gene3D" id="3.90.1150.10">
    <property type="entry name" value="Aspartate Aminotransferase, domain 1"/>
    <property type="match status" value="1"/>
</dbReference>
<keyword evidence="5 9" id="KW-0963">Cytoplasm</keyword>
<dbReference type="GO" id="GO:0019264">
    <property type="term" value="P:glycine biosynthetic process from serine"/>
    <property type="evidence" value="ECO:0007669"/>
    <property type="project" value="UniProtKB-UniRule"/>
</dbReference>
<dbReference type="PROSITE" id="PS00096">
    <property type="entry name" value="SHMT"/>
    <property type="match status" value="1"/>
</dbReference>
<reference evidence="12" key="2">
    <citation type="submission" date="2021-05" db="EMBL/GenBank/DDBJ databases">
        <title>Protein family content uncovers lineage relationships and bacterial pathway maintenance mechanisms in DPANN archaea.</title>
        <authorList>
            <person name="Castelle C.J."/>
            <person name="Meheust R."/>
            <person name="Jaffe A.L."/>
            <person name="Seitz K."/>
            <person name="Gong X."/>
            <person name="Baker B.J."/>
            <person name="Banfield J.F."/>
        </authorList>
    </citation>
    <scope>NUCLEOTIDE SEQUENCE</scope>
    <source>
        <strain evidence="12">RIFCSPHIGHO2_01_FULL_GW2011_AR10_43_9</strain>
    </source>
</reference>
<comment type="similarity">
    <text evidence="3 9">Belongs to the SHMT family.</text>
</comment>
<dbReference type="InterPro" id="IPR039429">
    <property type="entry name" value="SHMT-like_dom"/>
</dbReference>
<evidence type="ECO:0000256" key="3">
    <source>
        <dbReference type="ARBA" id="ARBA00006376"/>
    </source>
</evidence>
<evidence type="ECO:0000256" key="9">
    <source>
        <dbReference type="HAMAP-Rule" id="MF_00051"/>
    </source>
</evidence>
<comment type="cofactor">
    <cofactor evidence="1 9 10">
        <name>pyridoxal 5'-phosphate</name>
        <dbReference type="ChEBI" id="CHEBI:597326"/>
    </cofactor>
</comment>
<keyword evidence="8 9" id="KW-0663">Pyridoxal phosphate</keyword>
<dbReference type="GO" id="GO:0004372">
    <property type="term" value="F:glycine hydroxymethyltransferase activity"/>
    <property type="evidence" value="ECO:0007669"/>
    <property type="project" value="UniProtKB-UniRule"/>
</dbReference>